<dbReference type="CDD" id="cd03216">
    <property type="entry name" value="ABC_Carb_Monos_I"/>
    <property type="match status" value="1"/>
</dbReference>
<dbReference type="PANTHER" id="PTHR43790">
    <property type="entry name" value="CARBOHYDRATE TRANSPORT ATP-BINDING PROTEIN MG119-RELATED"/>
    <property type="match status" value="1"/>
</dbReference>
<feature type="transmembrane region" description="Helical" evidence="11">
    <location>
        <begin position="822"/>
        <end position="841"/>
    </location>
</feature>
<evidence type="ECO:0000256" key="3">
    <source>
        <dbReference type="ARBA" id="ARBA00022475"/>
    </source>
</evidence>
<sequence>MDTIPQQGKADDSMRVDADGRHRDLRLQGVWKQFGPVTAVKDVTFEARSGEIHALLGENGAGKSTLMAIASGGVRPDRGTIDICGHVCDGLTTAEAQKHGLAIVHQHPAIMPDMTVAENLLLGVPQAFREGQKPREWVDRQLQRVGATVRPSARLSDVDIAQAQLIELAKALAIDPKVLILDEPTAALTADLVDILFENVRKVARGGAVVIYISHRLQEIRQIADAVTVMRDGEVKGSGLVADFTDHQILNLIVGRDVEKTFPPKNDTALDGPVLLDVSGLSGKEFVDVSMVARRGEIVGIAGITGNGQSEFLRALAGLERAEGTVTLAGDPIGLGNQQTARRAGIIYLPPDRQQEGAFRSLSVRENATISALRFFSRLGVIDSGLERRRMNEQRDKLNIRTASIDQPMSTLSGGNQQKTLISRALLANASLLLAEEPTAGVDIGARADIYHILRDLAASGVPIVVVSSDIVELEGLCDRVLVFSRGRLVGELAGADVTESNIGHAIINAKTHRDAGGTGARARASGAHRIRTLAASDYVPGIVLAVLIVLIGLLASGQNMRFVSAFNIEKILFMSAALAFIAYGQLTTVLAARIDLSVGPLVGLTLVASSFFFNEGVPALHWLLGFGAVIGIAALVGLANGTLVTFGRFSAVAATLGIFIILQGISVLLRPYPDGPIAPAYMDIVKYSMGGVPAVFVLAVLLGIGLELALRFTRWGMSLRAVGSNEDAARHIGVRTGATVVVAFVLCSLFTMLGGLLVTAQLGIGDPNQGVEYTLASIAAVVLGGASLYGGRGSFIGVLLGAVLIQEVNSSMVFLRLSQAWQYWFIGLLTLIAVAVYSQAREASQR</sequence>
<evidence type="ECO:0000313" key="13">
    <source>
        <dbReference type="EMBL" id="MEJ8570436.1"/>
    </source>
</evidence>
<dbReference type="GO" id="GO:0016887">
    <property type="term" value="F:ATP hydrolysis activity"/>
    <property type="evidence" value="ECO:0007669"/>
    <property type="project" value="InterPro"/>
</dbReference>
<accession>A0AAW9RKW1</accession>
<keyword evidence="4" id="KW-0762">Sugar transport</keyword>
<dbReference type="Proteomes" id="UP001378188">
    <property type="component" value="Unassembled WGS sequence"/>
</dbReference>
<feature type="domain" description="ABC transporter" evidence="12">
    <location>
        <begin position="25"/>
        <end position="257"/>
    </location>
</feature>
<dbReference type="Gene3D" id="3.40.50.300">
    <property type="entry name" value="P-loop containing nucleotide triphosphate hydrolases"/>
    <property type="match status" value="2"/>
</dbReference>
<keyword evidence="6" id="KW-0677">Repeat</keyword>
<keyword evidence="14" id="KW-1185">Reference proteome</keyword>
<evidence type="ECO:0000256" key="8">
    <source>
        <dbReference type="ARBA" id="ARBA00022840"/>
    </source>
</evidence>
<dbReference type="PROSITE" id="PS50893">
    <property type="entry name" value="ABC_TRANSPORTER_2"/>
    <property type="match status" value="2"/>
</dbReference>
<dbReference type="SUPFAM" id="SSF52540">
    <property type="entry name" value="P-loop containing nucleoside triphosphate hydrolases"/>
    <property type="match status" value="2"/>
</dbReference>
<keyword evidence="9 11" id="KW-1133">Transmembrane helix</keyword>
<feature type="transmembrane region" description="Helical" evidence="11">
    <location>
        <begin position="620"/>
        <end position="640"/>
    </location>
</feature>
<organism evidence="13 14">
    <name type="scientific">Microbaculum marinum</name>
    <dbReference type="NCBI Taxonomy" id="1764581"/>
    <lineage>
        <taxon>Bacteria</taxon>
        <taxon>Pseudomonadati</taxon>
        <taxon>Pseudomonadota</taxon>
        <taxon>Alphaproteobacteria</taxon>
        <taxon>Hyphomicrobiales</taxon>
        <taxon>Tepidamorphaceae</taxon>
        <taxon>Microbaculum</taxon>
    </lineage>
</organism>
<keyword evidence="8 13" id="KW-0067">ATP-binding</keyword>
<keyword evidence="10 11" id="KW-0472">Membrane</keyword>
<dbReference type="RefSeq" id="WP_340328165.1">
    <property type="nucleotide sequence ID" value="NZ_JAZHOF010000001.1"/>
</dbReference>
<evidence type="ECO:0000313" key="14">
    <source>
        <dbReference type="Proteomes" id="UP001378188"/>
    </source>
</evidence>
<dbReference type="GO" id="GO:0022857">
    <property type="term" value="F:transmembrane transporter activity"/>
    <property type="evidence" value="ECO:0007669"/>
    <property type="project" value="InterPro"/>
</dbReference>
<dbReference type="InterPro" id="IPR050107">
    <property type="entry name" value="ABC_carbohydrate_import_ATPase"/>
</dbReference>
<dbReference type="AlphaFoldDB" id="A0AAW9RKW1"/>
<gene>
    <name evidence="13" type="ORF">V3328_03075</name>
</gene>
<evidence type="ECO:0000256" key="5">
    <source>
        <dbReference type="ARBA" id="ARBA00022692"/>
    </source>
</evidence>
<dbReference type="InterPro" id="IPR003593">
    <property type="entry name" value="AAA+_ATPase"/>
</dbReference>
<proteinExistence type="predicted"/>
<evidence type="ECO:0000256" key="4">
    <source>
        <dbReference type="ARBA" id="ARBA00022597"/>
    </source>
</evidence>
<comment type="subcellular location">
    <subcellularLocation>
        <location evidence="1">Cell membrane</location>
        <topology evidence="1">Multi-pass membrane protein</topology>
    </subcellularLocation>
</comment>
<dbReference type="EMBL" id="JAZHOF010000001">
    <property type="protein sequence ID" value="MEJ8570436.1"/>
    <property type="molecule type" value="Genomic_DNA"/>
</dbReference>
<dbReference type="InterPro" id="IPR027417">
    <property type="entry name" value="P-loop_NTPase"/>
</dbReference>
<keyword evidence="7" id="KW-0547">Nucleotide-binding</keyword>
<dbReference type="Pfam" id="PF00005">
    <property type="entry name" value="ABC_tran"/>
    <property type="match status" value="2"/>
</dbReference>
<keyword evidence="2" id="KW-0813">Transport</keyword>
<feature type="transmembrane region" description="Helical" evidence="11">
    <location>
        <begin position="741"/>
        <end position="765"/>
    </location>
</feature>
<evidence type="ECO:0000256" key="2">
    <source>
        <dbReference type="ARBA" id="ARBA00022448"/>
    </source>
</evidence>
<evidence type="ECO:0000256" key="1">
    <source>
        <dbReference type="ARBA" id="ARBA00004651"/>
    </source>
</evidence>
<evidence type="ECO:0000256" key="6">
    <source>
        <dbReference type="ARBA" id="ARBA00022737"/>
    </source>
</evidence>
<keyword evidence="3" id="KW-1003">Cell membrane</keyword>
<feature type="transmembrane region" description="Helical" evidence="11">
    <location>
        <begin position="771"/>
        <end position="790"/>
    </location>
</feature>
<evidence type="ECO:0000256" key="11">
    <source>
        <dbReference type="SAM" id="Phobius"/>
    </source>
</evidence>
<evidence type="ECO:0000259" key="12">
    <source>
        <dbReference type="PROSITE" id="PS50893"/>
    </source>
</evidence>
<evidence type="ECO:0000256" key="10">
    <source>
        <dbReference type="ARBA" id="ARBA00023136"/>
    </source>
</evidence>
<comment type="caution">
    <text evidence="13">The sequence shown here is derived from an EMBL/GenBank/DDBJ whole genome shotgun (WGS) entry which is preliminary data.</text>
</comment>
<feature type="transmembrane region" description="Helical" evidence="11">
    <location>
        <begin position="797"/>
        <end position="816"/>
    </location>
</feature>
<feature type="transmembrane region" description="Helical" evidence="11">
    <location>
        <begin position="690"/>
        <end position="711"/>
    </location>
</feature>
<feature type="transmembrane region" description="Helical" evidence="11">
    <location>
        <begin position="652"/>
        <end position="670"/>
    </location>
</feature>
<dbReference type="Pfam" id="PF02653">
    <property type="entry name" value="BPD_transp_2"/>
    <property type="match status" value="1"/>
</dbReference>
<feature type="domain" description="ABC transporter" evidence="12">
    <location>
        <begin position="253"/>
        <end position="511"/>
    </location>
</feature>
<dbReference type="CDD" id="cd06579">
    <property type="entry name" value="TM_PBP1_transp_AraH_like"/>
    <property type="match status" value="1"/>
</dbReference>
<dbReference type="PANTHER" id="PTHR43790:SF9">
    <property type="entry name" value="GALACTOFURANOSE TRANSPORTER ATP-BINDING PROTEIN YTFR"/>
    <property type="match status" value="1"/>
</dbReference>
<dbReference type="SMART" id="SM00382">
    <property type="entry name" value="AAA"/>
    <property type="match status" value="2"/>
</dbReference>
<dbReference type="InterPro" id="IPR003439">
    <property type="entry name" value="ABC_transporter-like_ATP-bd"/>
</dbReference>
<keyword evidence="5 11" id="KW-0812">Transmembrane</keyword>
<dbReference type="GO" id="GO:0005886">
    <property type="term" value="C:plasma membrane"/>
    <property type="evidence" value="ECO:0007669"/>
    <property type="project" value="UniProtKB-SubCell"/>
</dbReference>
<evidence type="ECO:0000256" key="7">
    <source>
        <dbReference type="ARBA" id="ARBA00022741"/>
    </source>
</evidence>
<dbReference type="GO" id="GO:0005524">
    <property type="term" value="F:ATP binding"/>
    <property type="evidence" value="ECO:0007669"/>
    <property type="project" value="UniProtKB-KW"/>
</dbReference>
<protein>
    <submittedName>
        <fullName evidence="13">ATP-binding cassette domain-containing protein</fullName>
    </submittedName>
</protein>
<evidence type="ECO:0000256" key="9">
    <source>
        <dbReference type="ARBA" id="ARBA00022989"/>
    </source>
</evidence>
<name>A0AAW9RKW1_9HYPH</name>
<feature type="transmembrane region" description="Helical" evidence="11">
    <location>
        <begin position="563"/>
        <end position="585"/>
    </location>
</feature>
<reference evidence="13 14" key="1">
    <citation type="submission" date="2024-02" db="EMBL/GenBank/DDBJ databases">
        <title>Genome analysis and characterization of Microbaculum marinisediminis sp. nov., isolated from marine sediment.</title>
        <authorList>
            <person name="Du Z.-J."/>
            <person name="Ye Y.-Q."/>
            <person name="Zhang Z.-R."/>
            <person name="Yuan S.-M."/>
            <person name="Zhang X.-Y."/>
        </authorList>
    </citation>
    <scope>NUCLEOTIDE SEQUENCE [LARGE SCALE GENOMIC DNA]</scope>
    <source>
        <strain evidence="13 14">SDUM1044001</strain>
    </source>
</reference>
<dbReference type="InterPro" id="IPR001851">
    <property type="entry name" value="ABC_transp_permease"/>
</dbReference>
<feature type="transmembrane region" description="Helical" evidence="11">
    <location>
        <begin position="539"/>
        <end position="557"/>
    </location>
</feature>
<dbReference type="CDD" id="cd03215">
    <property type="entry name" value="ABC_Carb_Monos_II"/>
    <property type="match status" value="1"/>
</dbReference>